<dbReference type="GO" id="GO:0000122">
    <property type="term" value="P:negative regulation of transcription by RNA polymerase II"/>
    <property type="evidence" value="ECO:0007669"/>
    <property type="project" value="TreeGrafter"/>
</dbReference>
<feature type="compositionally biased region" description="Low complexity" evidence="1">
    <location>
        <begin position="94"/>
        <end position="107"/>
    </location>
</feature>
<organism evidence="4 5">
    <name type="scientific">Aulographum hederae CBS 113979</name>
    <dbReference type="NCBI Taxonomy" id="1176131"/>
    <lineage>
        <taxon>Eukaryota</taxon>
        <taxon>Fungi</taxon>
        <taxon>Dikarya</taxon>
        <taxon>Ascomycota</taxon>
        <taxon>Pezizomycotina</taxon>
        <taxon>Dothideomycetes</taxon>
        <taxon>Pleosporomycetidae</taxon>
        <taxon>Aulographales</taxon>
        <taxon>Aulographaceae</taxon>
    </lineage>
</organism>
<dbReference type="GO" id="GO:0006808">
    <property type="term" value="P:regulation of nitrogen utilization"/>
    <property type="evidence" value="ECO:0007669"/>
    <property type="project" value="TreeGrafter"/>
</dbReference>
<gene>
    <name evidence="4" type="ORF">K402DRAFT_335664</name>
</gene>
<evidence type="ECO:0000259" key="2">
    <source>
        <dbReference type="Pfam" id="PF08550"/>
    </source>
</evidence>
<feature type="region of interest" description="Disordered" evidence="1">
    <location>
        <begin position="182"/>
        <end position="392"/>
    </location>
</feature>
<dbReference type="PANTHER" id="PTHR28014:SF1">
    <property type="entry name" value="NEGATIVE REGULATOR OF RAS-CAMP PATHWAY"/>
    <property type="match status" value="1"/>
</dbReference>
<dbReference type="GO" id="GO:0005737">
    <property type="term" value="C:cytoplasm"/>
    <property type="evidence" value="ECO:0007669"/>
    <property type="project" value="TreeGrafter"/>
</dbReference>
<feature type="compositionally biased region" description="Polar residues" evidence="1">
    <location>
        <begin position="259"/>
        <end position="269"/>
    </location>
</feature>
<protein>
    <submittedName>
        <fullName evidence="4">DUF1752-domain-containing protein</fullName>
    </submittedName>
</protein>
<feature type="region of interest" description="Disordered" evidence="1">
    <location>
        <begin position="66"/>
        <end position="142"/>
    </location>
</feature>
<name>A0A6G1GVF4_9PEZI</name>
<dbReference type="InterPro" id="IPR013860">
    <property type="entry name" value="AreA_GATA"/>
</dbReference>
<evidence type="ECO:0000259" key="3">
    <source>
        <dbReference type="Pfam" id="PF11702"/>
    </source>
</evidence>
<dbReference type="EMBL" id="ML977165">
    <property type="protein sequence ID" value="KAF1984905.1"/>
    <property type="molecule type" value="Genomic_DNA"/>
</dbReference>
<keyword evidence="5" id="KW-1185">Reference proteome</keyword>
<sequence>MLFRSSSPIVKVEPGSLHTIDTSNAENLFGLWSVFSKCAGSMEDGKRLENLSWRLWNRETFCCPPQQQQSLPQRFSFPRRKSNNPSLDQVPDLVSSSVESDGSFSDGLELATRNARTSSTRPEIRRQDSSASTNRGNEPHITPIDLQKIVVSIKEKKELEPLPPLPSALSLPKVSQANLAEETAPSCNASTTTPKACSDVVNTQTPSHSRTIPDSSTSTVATAVHSDLSEMSPPVGSETSTSTDLSTHSIVRGFAPGRVSSSYRSSTQLAPAPTPILKTSPHNRAVPAKKKGATFTLGGSSGEGDDSSFETRYGRSSALSESFRKPGVGKKQTSFKDEVRTIPDRSYDSEEAIESDSEDEDQMDSAIDDEYDDDDTNWEDDEEAAAEPEVEEPVFKRVDSRPNLRKNESLLTNLMHEKDRMAALQNAASRSTPAIRRSRAASPNGPLMTISPPEDTITTTSALNVEDSQIPRSKPIIMTTSNTHPPAMSPRATRRNMLATELTESLRKHLLWERQHKNSTNNAAIKRRHTSTDVKNLKHYPGESLASLAVLKEGNKATNSWNNYFDSGLQEYHERGW</sequence>
<accession>A0A6G1GVF4</accession>
<evidence type="ECO:0000313" key="5">
    <source>
        <dbReference type="Proteomes" id="UP000800041"/>
    </source>
</evidence>
<proteinExistence type="predicted"/>
<dbReference type="OrthoDB" id="5054775at2759"/>
<evidence type="ECO:0000256" key="1">
    <source>
        <dbReference type="SAM" id="MobiDB-lite"/>
    </source>
</evidence>
<feature type="compositionally biased region" description="Polar residues" evidence="1">
    <location>
        <begin position="185"/>
        <end position="214"/>
    </location>
</feature>
<dbReference type="AlphaFoldDB" id="A0A6G1GVF4"/>
<feature type="compositionally biased region" description="Polar residues" evidence="1">
    <location>
        <begin position="237"/>
        <end position="249"/>
    </location>
</feature>
<feature type="compositionally biased region" description="Low complexity" evidence="1">
    <location>
        <begin position="66"/>
        <end position="76"/>
    </location>
</feature>
<feature type="compositionally biased region" description="Acidic residues" evidence="1">
    <location>
        <begin position="349"/>
        <end position="392"/>
    </location>
</feature>
<dbReference type="Pfam" id="PF11702">
    <property type="entry name" value="DUF3295"/>
    <property type="match status" value="1"/>
</dbReference>
<feature type="domain" description="Nitrogen regulatory protein areA GATA-like" evidence="2">
    <location>
        <begin position="31"/>
        <end position="58"/>
    </location>
</feature>
<evidence type="ECO:0000313" key="4">
    <source>
        <dbReference type="EMBL" id="KAF1984905.1"/>
    </source>
</evidence>
<dbReference type="PANTHER" id="PTHR28014">
    <property type="entry name" value="NEGATIVE REGULATOR OF RAS-CAMP PATHWAY"/>
    <property type="match status" value="1"/>
</dbReference>
<dbReference type="InterPro" id="IPR053043">
    <property type="entry name" value="Ras-cAMP_regulatory"/>
</dbReference>
<feature type="region of interest" description="Disordered" evidence="1">
    <location>
        <begin position="426"/>
        <end position="454"/>
    </location>
</feature>
<dbReference type="GO" id="GO:0031930">
    <property type="term" value="P:mitochondria-nucleus signaling pathway"/>
    <property type="evidence" value="ECO:0007669"/>
    <property type="project" value="TreeGrafter"/>
</dbReference>
<feature type="compositionally biased region" description="Basic and acidic residues" evidence="1">
    <location>
        <begin position="334"/>
        <end position="348"/>
    </location>
</feature>
<reference evidence="4" key="1">
    <citation type="journal article" date="2020" name="Stud. Mycol.">
        <title>101 Dothideomycetes genomes: a test case for predicting lifestyles and emergence of pathogens.</title>
        <authorList>
            <person name="Haridas S."/>
            <person name="Albert R."/>
            <person name="Binder M."/>
            <person name="Bloem J."/>
            <person name="Labutti K."/>
            <person name="Salamov A."/>
            <person name="Andreopoulos B."/>
            <person name="Baker S."/>
            <person name="Barry K."/>
            <person name="Bills G."/>
            <person name="Bluhm B."/>
            <person name="Cannon C."/>
            <person name="Castanera R."/>
            <person name="Culley D."/>
            <person name="Daum C."/>
            <person name="Ezra D."/>
            <person name="Gonzalez J."/>
            <person name="Henrissat B."/>
            <person name="Kuo A."/>
            <person name="Liang C."/>
            <person name="Lipzen A."/>
            <person name="Lutzoni F."/>
            <person name="Magnuson J."/>
            <person name="Mondo S."/>
            <person name="Nolan M."/>
            <person name="Ohm R."/>
            <person name="Pangilinan J."/>
            <person name="Park H.-J."/>
            <person name="Ramirez L."/>
            <person name="Alfaro M."/>
            <person name="Sun H."/>
            <person name="Tritt A."/>
            <person name="Yoshinaga Y."/>
            <person name="Zwiers L.-H."/>
            <person name="Turgeon B."/>
            <person name="Goodwin S."/>
            <person name="Spatafora J."/>
            <person name="Crous P."/>
            <person name="Grigoriev I."/>
        </authorList>
    </citation>
    <scope>NUCLEOTIDE SEQUENCE</scope>
    <source>
        <strain evidence="4">CBS 113979</strain>
    </source>
</reference>
<dbReference type="Pfam" id="PF08550">
    <property type="entry name" value="GATA_AreA"/>
    <property type="match status" value="1"/>
</dbReference>
<dbReference type="Proteomes" id="UP000800041">
    <property type="component" value="Unassembled WGS sequence"/>
</dbReference>
<feature type="compositionally biased region" description="Low complexity" evidence="1">
    <location>
        <begin position="215"/>
        <end position="224"/>
    </location>
</feature>
<dbReference type="InterPro" id="IPR021711">
    <property type="entry name" value="DUF3295"/>
</dbReference>
<feature type="domain" description="DUF3295" evidence="3">
    <location>
        <begin position="89"/>
        <end position="577"/>
    </location>
</feature>